<dbReference type="SUPFAM" id="SSF52540">
    <property type="entry name" value="P-loop containing nucleoside triphosphate hydrolases"/>
    <property type="match status" value="1"/>
</dbReference>
<name>A0A285RR04_9FIRM</name>
<dbReference type="InterPro" id="IPR011704">
    <property type="entry name" value="ATPase_dyneun-rel_AAA"/>
</dbReference>
<dbReference type="Pfam" id="PF07728">
    <property type="entry name" value="AAA_5"/>
    <property type="match status" value="1"/>
</dbReference>
<dbReference type="RefSeq" id="WP_097075758.1">
    <property type="nucleotide sequence ID" value="NZ_OBMR01000003.1"/>
</dbReference>
<organism evidence="2 3">
    <name type="scientific">Pseudobutyrivibrio ruminis DSM 9787</name>
    <dbReference type="NCBI Taxonomy" id="1123011"/>
    <lineage>
        <taxon>Bacteria</taxon>
        <taxon>Bacillati</taxon>
        <taxon>Bacillota</taxon>
        <taxon>Clostridia</taxon>
        <taxon>Lachnospirales</taxon>
        <taxon>Lachnospiraceae</taxon>
        <taxon>Pseudobutyrivibrio</taxon>
    </lineage>
</organism>
<dbReference type="Proteomes" id="UP000219563">
    <property type="component" value="Unassembled WGS sequence"/>
</dbReference>
<evidence type="ECO:0000313" key="3">
    <source>
        <dbReference type="Proteomes" id="UP000219563"/>
    </source>
</evidence>
<evidence type="ECO:0000313" key="2">
    <source>
        <dbReference type="EMBL" id="SOB96563.1"/>
    </source>
</evidence>
<dbReference type="InterPro" id="IPR027417">
    <property type="entry name" value="P-loop_NTPase"/>
</dbReference>
<feature type="domain" description="ATPase dynein-related AAA" evidence="1">
    <location>
        <begin position="623"/>
        <end position="706"/>
    </location>
</feature>
<accession>A0A285RR04</accession>
<dbReference type="AlphaFoldDB" id="A0A285RR04"/>
<reference evidence="2 3" key="1">
    <citation type="submission" date="2017-08" db="EMBL/GenBank/DDBJ databases">
        <authorList>
            <person name="de Groot N.N."/>
        </authorList>
    </citation>
    <scope>NUCLEOTIDE SEQUENCE [LARGE SCALE GENOMIC DNA]</scope>
    <source>
        <strain evidence="2 3">DSM 9787</strain>
    </source>
</reference>
<gene>
    <name evidence="2" type="ORF">SAMN02910411_1116</name>
</gene>
<evidence type="ECO:0000259" key="1">
    <source>
        <dbReference type="Pfam" id="PF07728"/>
    </source>
</evidence>
<dbReference type="GO" id="GO:0016887">
    <property type="term" value="F:ATP hydrolysis activity"/>
    <property type="evidence" value="ECO:0007669"/>
    <property type="project" value="InterPro"/>
</dbReference>
<dbReference type="PANTHER" id="PTHR37291">
    <property type="entry name" value="5-METHYLCYTOSINE-SPECIFIC RESTRICTION ENZYME B"/>
    <property type="match status" value="1"/>
</dbReference>
<dbReference type="GO" id="GO:0005524">
    <property type="term" value="F:ATP binding"/>
    <property type="evidence" value="ECO:0007669"/>
    <property type="project" value="InterPro"/>
</dbReference>
<dbReference type="Gene3D" id="3.40.50.300">
    <property type="entry name" value="P-loop containing nucleotide triphosphate hydrolases"/>
    <property type="match status" value="1"/>
</dbReference>
<sequence>MNHGEVIADYIKLINFIENNGGGIFIDPTDPKLTKEAKEKYIDKQQLGQETVDELLKVYEECSVRFNLRYHEEVRWKSASGKSIVPYLWLQMKYADFKNRKESISVFVEKISETSAAIRVSLDIKNDNSDKAEMVQYHKHLEIPLDKEANLVYVAGNNDLGRPEIINEMTAATLATKEKVQISKYIELDEYDNNQAIESELFKSIHALLPYYDHVLGIRRDEWWPSLETYLPKITANQWEVFLKKDCIKYPKTIKMLKAMLELGGACTCKRLGTYFSESPSSFISRGSNLGKRAAAEFNVPLYQDDKGKEWLFVIPFQGKHTEDGLYAWKLREELKEALKNMDLSEFEETDKEKKSMFDKNTILYGPPGTGKTYNSINYAVAIIEGKTIREVQSEDYGLVKSRYENYKNLGQIAFTTFHQSYGYEEFIEGIKPNLNGENDEGLEYSIEPGVFKSFCNKAAVSLSVNDKDDLGLNKNPVVWKVSLERTYDNPTRTECLENNHIRIGWDEYGADVVEDMDYYCGGKNELNAFINRMRIGDIVFSCYSATTIDAIGVVTGEYEWHDEYERYKRVRPVKWLVKGVYEEITDLNAGKNMTLSSVYKLRVNASDALKLVEKHIADDEDVDQNQKNYVFIIDEINRGNISKIFGELITLIEDTKRDGELEAASAILPYSGETFSVPNNVYILGTMNTADRSISLLDTALRRRFNFIEMMPNSNVLRDMGIETISINGVELNVANMLDAINERIKFLFDREHTIGHAFFTGLASDSSIEKLASIFEKNDIPLLQEYFYEDYQKIQLVLGDNAKVDDNLKFVVDNRIKLKELFMGSVEDIVDEQEVKYEINYDAFLNVNAYKTIANNV</sequence>
<protein>
    <submittedName>
        <fullName evidence="2">AAA domain (Dynein-related subfamily)</fullName>
    </submittedName>
</protein>
<dbReference type="PANTHER" id="PTHR37291:SF1">
    <property type="entry name" value="TYPE IV METHYL-DIRECTED RESTRICTION ENZYME ECOKMCRB SUBUNIT"/>
    <property type="match status" value="1"/>
</dbReference>
<proteinExistence type="predicted"/>
<dbReference type="InterPro" id="IPR052934">
    <property type="entry name" value="Methyl-DNA_Rec/Restrict_Enz"/>
</dbReference>
<dbReference type="EMBL" id="OBMR01000003">
    <property type="protein sequence ID" value="SOB96563.1"/>
    <property type="molecule type" value="Genomic_DNA"/>
</dbReference>